<dbReference type="Gramene" id="TVU08935">
    <property type="protein sequence ID" value="TVU08935"/>
    <property type="gene ID" value="EJB05_42362"/>
</dbReference>
<evidence type="ECO:0000256" key="1">
    <source>
        <dbReference type="SAM" id="MobiDB-lite"/>
    </source>
</evidence>
<accession>A0A5J9TC83</accession>
<evidence type="ECO:0000313" key="3">
    <source>
        <dbReference type="Proteomes" id="UP000324897"/>
    </source>
</evidence>
<dbReference type="AlphaFoldDB" id="A0A5J9TC83"/>
<sequence length="194" mass="22578">MAAAGRRGEEGINSSSARARTRRKVSKERPALQGRGNRRLVVSQFPKYTRFFSLQEMLFVRRRKIKKEQQQEVDLVNKEGGYDIENHLELTCPYNYLSPASYAPCKARLALWGNYTTTLRYKCSRHKEEEQSEPPVHDETNSRRLGFMRCFVRVNNLPEQCHAVQPVWAAADVACSDAQVWGLQRVWWHRLPEP</sequence>
<dbReference type="EMBL" id="RWGY01000039">
    <property type="protein sequence ID" value="TVU08935.1"/>
    <property type="molecule type" value="Genomic_DNA"/>
</dbReference>
<name>A0A5J9TC83_9POAL</name>
<keyword evidence="3" id="KW-1185">Reference proteome</keyword>
<dbReference type="OrthoDB" id="639027at2759"/>
<reference evidence="2 3" key="1">
    <citation type="journal article" date="2019" name="Sci. Rep.">
        <title>A high-quality genome of Eragrostis curvula grass provides insights into Poaceae evolution and supports new strategies to enhance forage quality.</title>
        <authorList>
            <person name="Carballo J."/>
            <person name="Santos B.A.C.M."/>
            <person name="Zappacosta D."/>
            <person name="Garbus I."/>
            <person name="Selva J.P."/>
            <person name="Gallo C.A."/>
            <person name="Diaz A."/>
            <person name="Albertini E."/>
            <person name="Caccamo M."/>
            <person name="Echenique V."/>
        </authorList>
    </citation>
    <scope>NUCLEOTIDE SEQUENCE [LARGE SCALE GENOMIC DNA]</scope>
    <source>
        <strain evidence="3">cv. Victoria</strain>
        <tissue evidence="2">Leaf</tissue>
    </source>
</reference>
<feature type="region of interest" description="Disordered" evidence="1">
    <location>
        <begin position="1"/>
        <end position="33"/>
    </location>
</feature>
<organism evidence="2 3">
    <name type="scientific">Eragrostis curvula</name>
    <name type="common">weeping love grass</name>
    <dbReference type="NCBI Taxonomy" id="38414"/>
    <lineage>
        <taxon>Eukaryota</taxon>
        <taxon>Viridiplantae</taxon>
        <taxon>Streptophyta</taxon>
        <taxon>Embryophyta</taxon>
        <taxon>Tracheophyta</taxon>
        <taxon>Spermatophyta</taxon>
        <taxon>Magnoliopsida</taxon>
        <taxon>Liliopsida</taxon>
        <taxon>Poales</taxon>
        <taxon>Poaceae</taxon>
        <taxon>PACMAD clade</taxon>
        <taxon>Chloridoideae</taxon>
        <taxon>Eragrostideae</taxon>
        <taxon>Eragrostidinae</taxon>
        <taxon>Eragrostis</taxon>
    </lineage>
</organism>
<dbReference type="Proteomes" id="UP000324897">
    <property type="component" value="Chromosome 3"/>
</dbReference>
<proteinExistence type="predicted"/>
<comment type="caution">
    <text evidence="2">The sequence shown here is derived from an EMBL/GenBank/DDBJ whole genome shotgun (WGS) entry which is preliminary data.</text>
</comment>
<gene>
    <name evidence="2" type="ORF">EJB05_42362</name>
</gene>
<feature type="compositionally biased region" description="Basic and acidic residues" evidence="1">
    <location>
        <begin position="1"/>
        <end position="10"/>
    </location>
</feature>
<evidence type="ECO:0000313" key="2">
    <source>
        <dbReference type="EMBL" id="TVU08935.1"/>
    </source>
</evidence>
<protein>
    <submittedName>
        <fullName evidence="2">Uncharacterized protein</fullName>
    </submittedName>
</protein>